<proteinExistence type="predicted"/>
<keyword evidence="10" id="KW-0472">Membrane</keyword>
<feature type="compositionally biased region" description="Low complexity" evidence="9">
    <location>
        <begin position="608"/>
        <end position="622"/>
    </location>
</feature>
<dbReference type="Proteomes" id="UP000824890">
    <property type="component" value="Unassembled WGS sequence"/>
</dbReference>
<keyword evidence="7" id="KW-0862">Zinc</keyword>
<reference evidence="12 13" key="1">
    <citation type="submission" date="2021-05" db="EMBL/GenBank/DDBJ databases">
        <title>Genome Assembly of Synthetic Allotetraploid Brassica napus Reveals Homoeologous Exchanges between Subgenomes.</title>
        <authorList>
            <person name="Davis J.T."/>
        </authorList>
    </citation>
    <scope>NUCLEOTIDE SEQUENCE [LARGE SCALE GENOMIC DNA]</scope>
    <source>
        <strain evidence="13">cv. Da-Ae</strain>
        <tissue evidence="12">Seedling</tissue>
    </source>
</reference>
<evidence type="ECO:0000313" key="13">
    <source>
        <dbReference type="Proteomes" id="UP000824890"/>
    </source>
</evidence>
<feature type="region of interest" description="Disordered" evidence="9">
    <location>
        <begin position="550"/>
        <end position="622"/>
    </location>
</feature>
<dbReference type="PANTHER" id="PTHR35471">
    <property type="entry name" value="OS07G0223700 PROTEIN"/>
    <property type="match status" value="1"/>
</dbReference>
<dbReference type="InterPro" id="IPR039525">
    <property type="entry name" value="RNF126-like_zinc-ribbon"/>
</dbReference>
<feature type="region of interest" description="Disordered" evidence="9">
    <location>
        <begin position="402"/>
        <end position="423"/>
    </location>
</feature>
<dbReference type="Gene3D" id="3.30.40.10">
    <property type="entry name" value="Zinc/RING finger domain, C3HC4 (zinc finger)"/>
    <property type="match status" value="1"/>
</dbReference>
<comment type="catalytic activity">
    <reaction evidence="1">
        <text>S-ubiquitinyl-[E2 ubiquitin-conjugating enzyme]-L-cysteine + [acceptor protein]-L-lysine = [E2 ubiquitin-conjugating enzyme]-L-cysteine + N(6)-ubiquitinyl-[acceptor protein]-L-lysine.</text>
        <dbReference type="EC" id="2.3.2.27"/>
    </reaction>
</comment>
<keyword evidence="6" id="KW-0833">Ubl conjugation pathway</keyword>
<evidence type="ECO:0000256" key="10">
    <source>
        <dbReference type="SAM" id="Phobius"/>
    </source>
</evidence>
<evidence type="ECO:0000256" key="3">
    <source>
        <dbReference type="ARBA" id="ARBA00022679"/>
    </source>
</evidence>
<feature type="transmembrane region" description="Helical" evidence="10">
    <location>
        <begin position="44"/>
        <end position="62"/>
    </location>
</feature>
<gene>
    <name evidence="12" type="ORF">HID58_091277</name>
</gene>
<evidence type="ECO:0000256" key="1">
    <source>
        <dbReference type="ARBA" id="ARBA00000900"/>
    </source>
</evidence>
<evidence type="ECO:0000313" key="12">
    <source>
        <dbReference type="EMBL" id="KAH0850226.1"/>
    </source>
</evidence>
<feature type="region of interest" description="Disordered" evidence="9">
    <location>
        <begin position="204"/>
        <end position="224"/>
    </location>
</feature>
<dbReference type="EMBL" id="JAGKQM010002120">
    <property type="protein sequence ID" value="KAH0850226.1"/>
    <property type="molecule type" value="Genomic_DNA"/>
</dbReference>
<evidence type="ECO:0000256" key="7">
    <source>
        <dbReference type="ARBA" id="ARBA00022833"/>
    </source>
</evidence>
<comment type="caution">
    <text evidence="12">The sequence shown here is derived from an EMBL/GenBank/DDBJ whole genome shotgun (WGS) entry which is preliminary data.</text>
</comment>
<feature type="transmembrane region" description="Helical" evidence="10">
    <location>
        <begin position="103"/>
        <end position="124"/>
    </location>
</feature>
<keyword evidence="13" id="KW-1185">Reference proteome</keyword>
<evidence type="ECO:0000256" key="8">
    <source>
        <dbReference type="PROSITE-ProRule" id="PRU00175"/>
    </source>
</evidence>
<name>A0ABQ7X506_BRANA</name>
<keyword evidence="4" id="KW-0479">Metal-binding</keyword>
<keyword evidence="10" id="KW-1133">Transmembrane helix</keyword>
<sequence length="622" mass="68894">MLCGSLRDRIQPWLRDYVKLQSLAVILIYAQIGCALIGSLGALYNGVLLINLVIALFALVAIESNSQSLGRTYAALLFCALLLDISWFILFTQEIWCISAESYGTFFVFSVKLTMAMEMIGFFVRLSSSLLWFQIYWLGASVVDNSLPREPDSGLRNSFLNPPTPAIDRQCSGAEEILGGSIYDPAYYASLFEEAEAQSNLSSPNATQVNHYSAENSGSPSAAEASQINSSISRSLHVIDVNCSYMLWRRDMMEIVALYIVPCDVRVLTCFESGEYGNVRCGIEAMEEATNATSYWCHMCSQTVNAVVMEDEIKCPFCRSGFVEEMDEDHHSSDRRATTTTIWAPILMEMMNNSATRNQTAESVENENGNGRDLDSQLQEILRRRGRRSSVSVVQLLRGVRALQPESSSNRDDDDNNHPSNGRLIVISPHHQIIAVPRSLVTDSMPDGSSLSDYFIGPGFEALLQRLAENDPNRYGTPPARKEDVESLAIVKIQEPSLQCSVCLDDFEVGVEAKQMPCKHNFHADCLLPWLELHSSCPVCRYQLPTDETKTTADSATNDNNGVNESSSASSSSSQGTENSDANRHEGEEEEENDDGNRNAFSIPWPFSSLFSSSSQDRNSSD</sequence>
<keyword evidence="5 8" id="KW-0863">Zinc-finger</keyword>
<evidence type="ECO:0000256" key="5">
    <source>
        <dbReference type="ARBA" id="ARBA00022771"/>
    </source>
</evidence>
<dbReference type="EC" id="2.3.2.27" evidence="2"/>
<dbReference type="SMART" id="SM00184">
    <property type="entry name" value="RING"/>
    <property type="match status" value="1"/>
</dbReference>
<protein>
    <recommendedName>
        <fullName evidence="2">RING-type E3 ubiquitin transferase</fullName>
        <ecNumber evidence="2">2.3.2.27</ecNumber>
    </recommendedName>
</protein>
<dbReference type="InterPro" id="IPR001841">
    <property type="entry name" value="Znf_RING"/>
</dbReference>
<dbReference type="SUPFAM" id="SSF57850">
    <property type="entry name" value="RING/U-box"/>
    <property type="match status" value="1"/>
</dbReference>
<evidence type="ECO:0000256" key="6">
    <source>
        <dbReference type="ARBA" id="ARBA00022786"/>
    </source>
</evidence>
<feature type="transmembrane region" description="Helical" evidence="10">
    <location>
        <begin position="74"/>
        <end position="91"/>
    </location>
</feature>
<evidence type="ECO:0000256" key="4">
    <source>
        <dbReference type="ARBA" id="ARBA00022723"/>
    </source>
</evidence>
<dbReference type="Pfam" id="PF14369">
    <property type="entry name" value="Zn_ribbon_19"/>
    <property type="match status" value="1"/>
</dbReference>
<dbReference type="InterPro" id="IPR013083">
    <property type="entry name" value="Znf_RING/FYVE/PHD"/>
</dbReference>
<keyword evidence="10" id="KW-0812">Transmembrane</keyword>
<feature type="compositionally biased region" description="Polar residues" evidence="9">
    <location>
        <begin position="552"/>
        <end position="565"/>
    </location>
</feature>
<keyword evidence="3" id="KW-0808">Transferase</keyword>
<dbReference type="PANTHER" id="PTHR35471:SF1">
    <property type="entry name" value="OS07G0223700 PROTEIN"/>
    <property type="match status" value="1"/>
</dbReference>
<accession>A0ABQ7X506</accession>
<dbReference type="Pfam" id="PF13639">
    <property type="entry name" value="zf-RING_2"/>
    <property type="match status" value="1"/>
</dbReference>
<feature type="domain" description="RING-type" evidence="11">
    <location>
        <begin position="500"/>
        <end position="541"/>
    </location>
</feature>
<organism evidence="12 13">
    <name type="scientific">Brassica napus</name>
    <name type="common">Rape</name>
    <dbReference type="NCBI Taxonomy" id="3708"/>
    <lineage>
        <taxon>Eukaryota</taxon>
        <taxon>Viridiplantae</taxon>
        <taxon>Streptophyta</taxon>
        <taxon>Embryophyta</taxon>
        <taxon>Tracheophyta</taxon>
        <taxon>Spermatophyta</taxon>
        <taxon>Magnoliopsida</taxon>
        <taxon>eudicotyledons</taxon>
        <taxon>Gunneridae</taxon>
        <taxon>Pentapetalae</taxon>
        <taxon>rosids</taxon>
        <taxon>malvids</taxon>
        <taxon>Brassicales</taxon>
        <taxon>Brassicaceae</taxon>
        <taxon>Brassiceae</taxon>
        <taxon>Brassica</taxon>
    </lineage>
</organism>
<dbReference type="CDD" id="cd16667">
    <property type="entry name" value="RING-H2_RNF126-like"/>
    <property type="match status" value="1"/>
</dbReference>
<dbReference type="PROSITE" id="PS50089">
    <property type="entry name" value="ZF_RING_2"/>
    <property type="match status" value="1"/>
</dbReference>
<evidence type="ECO:0000259" key="11">
    <source>
        <dbReference type="PROSITE" id="PS50089"/>
    </source>
</evidence>
<evidence type="ECO:0000256" key="9">
    <source>
        <dbReference type="SAM" id="MobiDB-lite"/>
    </source>
</evidence>
<evidence type="ECO:0000256" key="2">
    <source>
        <dbReference type="ARBA" id="ARBA00012483"/>
    </source>
</evidence>